<gene>
    <name evidence="1" type="ORF">M595_2916</name>
</gene>
<name>U7QGP5_9CYAN</name>
<reference evidence="1 2" key="1">
    <citation type="journal article" date="2013" name="Front. Microbiol.">
        <title>Comparative genomic analyses of the cyanobacterium, Lyngbya aestuarii BL J, a powerful hydrogen producer.</title>
        <authorList>
            <person name="Kothari A."/>
            <person name="Vaughn M."/>
            <person name="Garcia-Pichel F."/>
        </authorList>
    </citation>
    <scope>NUCLEOTIDE SEQUENCE [LARGE SCALE GENOMIC DNA]</scope>
    <source>
        <strain evidence="1 2">BL J</strain>
    </source>
</reference>
<dbReference type="AlphaFoldDB" id="U7QGP5"/>
<dbReference type="EMBL" id="AUZM01000025">
    <property type="protein sequence ID" value="ERT07144.1"/>
    <property type="molecule type" value="Genomic_DNA"/>
</dbReference>
<dbReference type="OrthoDB" id="26670at2"/>
<keyword evidence="2" id="KW-1185">Reference proteome</keyword>
<organism evidence="1 2">
    <name type="scientific">Lyngbya aestuarii BL J</name>
    <dbReference type="NCBI Taxonomy" id="1348334"/>
    <lineage>
        <taxon>Bacteria</taxon>
        <taxon>Bacillati</taxon>
        <taxon>Cyanobacteriota</taxon>
        <taxon>Cyanophyceae</taxon>
        <taxon>Oscillatoriophycideae</taxon>
        <taxon>Oscillatoriales</taxon>
        <taxon>Microcoleaceae</taxon>
        <taxon>Lyngbya</taxon>
    </lineage>
</organism>
<dbReference type="Proteomes" id="UP000017127">
    <property type="component" value="Unassembled WGS sequence"/>
</dbReference>
<protein>
    <submittedName>
        <fullName evidence="1">Uncharacterized protein</fullName>
    </submittedName>
</protein>
<accession>U7QGP5</accession>
<evidence type="ECO:0000313" key="1">
    <source>
        <dbReference type="EMBL" id="ERT07144.1"/>
    </source>
</evidence>
<sequence>MQIIKLKARVDAEGKVILQVPQGLANQELEIAIVYQLVSPNPPTQTPEELGWPSGFFEQTAGCLAQEPLVRYSQGEYETREPIE</sequence>
<proteinExistence type="predicted"/>
<evidence type="ECO:0000313" key="2">
    <source>
        <dbReference type="Proteomes" id="UP000017127"/>
    </source>
</evidence>
<dbReference type="RefSeq" id="WP_023066637.1">
    <property type="nucleotide sequence ID" value="NZ_AUZM01000025.1"/>
</dbReference>
<comment type="caution">
    <text evidence="1">The sequence shown here is derived from an EMBL/GenBank/DDBJ whole genome shotgun (WGS) entry which is preliminary data.</text>
</comment>